<evidence type="ECO:0000313" key="2">
    <source>
        <dbReference type="Proteomes" id="UP000377798"/>
    </source>
</evidence>
<name>A0A8H2MAD2_9FIRM</name>
<evidence type="ECO:0008006" key="3">
    <source>
        <dbReference type="Google" id="ProtNLM"/>
    </source>
</evidence>
<dbReference type="Proteomes" id="UP000377798">
    <property type="component" value="Unassembled WGS sequence"/>
</dbReference>
<dbReference type="RefSeq" id="WP_131749797.1">
    <property type="nucleotide sequence ID" value="NZ_CAACYI010000001.1"/>
</dbReference>
<proteinExistence type="predicted"/>
<evidence type="ECO:0000313" key="1">
    <source>
        <dbReference type="EMBL" id="VFB17205.1"/>
    </source>
</evidence>
<sequence>MAIKIFTKEYAGLLADVFEKKQHFLRTFGGKLQVQDGITNKDTFIDLKVSDTDVVVQKYDVGENVAFGTGTGTSNRFGQRKEIKSVDKQVPYEEPLAIHEGVDNLTVNDNAEEVIQERAALHAEAWVEQVNGFLSKALSDAAHKTLTGKLTEEDVVKTFNEASKLFVNNKVSKDVDRVAYVSADVYNFIMDSKLATTAKGATINIDGNEYTKFKGFILAELADEYFQKGENILFAADNVGVAGVGVEIYRMLDSEDFAGVAIQSAAKYGKYIPEKNQKAIVKAKLAAVTA</sequence>
<keyword evidence="2" id="KW-1185">Reference proteome</keyword>
<gene>
    <name evidence="1" type="ORF">NCTC13150_01791</name>
</gene>
<organism evidence="1 2">
    <name type="scientific">Urinicoccus massiliensis</name>
    <dbReference type="NCBI Taxonomy" id="1723382"/>
    <lineage>
        <taxon>Bacteria</taxon>
        <taxon>Bacillati</taxon>
        <taxon>Bacillota</taxon>
        <taxon>Tissierellia</taxon>
        <taxon>Tissierellales</taxon>
        <taxon>Peptoniphilaceae</taxon>
        <taxon>Urinicoccus</taxon>
    </lineage>
</organism>
<protein>
    <recommendedName>
        <fullName evidence="3">Capsid protein</fullName>
    </recommendedName>
</protein>
<dbReference type="AlphaFoldDB" id="A0A8H2MAD2"/>
<dbReference type="EMBL" id="CAACYI010000001">
    <property type="protein sequence ID" value="VFB17205.1"/>
    <property type="molecule type" value="Genomic_DNA"/>
</dbReference>
<reference evidence="1 2" key="1">
    <citation type="submission" date="2019-02" db="EMBL/GenBank/DDBJ databases">
        <authorList>
            <consortium name="Pathogen Informatics"/>
        </authorList>
    </citation>
    <scope>NUCLEOTIDE SEQUENCE [LARGE SCALE GENOMIC DNA]</scope>
    <source>
        <strain evidence="1 2">3012STDY7089603</strain>
    </source>
</reference>
<accession>A0A8H2MAD2</accession>
<comment type="caution">
    <text evidence="1">The sequence shown here is derived from an EMBL/GenBank/DDBJ whole genome shotgun (WGS) entry which is preliminary data.</text>
</comment>